<gene>
    <name evidence="3" type="primary">LOC105847409</name>
</gene>
<dbReference type="PANTHER" id="PTHR13627:SF35">
    <property type="entry name" value="LICD FAMILY PROTEIN"/>
    <property type="match status" value="1"/>
</dbReference>
<accession>A0ABM4DFW1</accession>
<sequence length="226" mass="27037">MFKKLFCRLKIKKYSLVIVLVFLALLILCLHIWLIPSVFGNYNDTCYLDEDGKNSLHFILSTLIKSFEKYNVFYWLDYGTLLGALRHGDIISWDHDGDISILLNDSNLENALTEIRSHGVEANSMVAQFNGFHVDIVRWNKYKNNNGEWILEKYYPPWNQDNSIVKLHRKFESFSFSLVEKRKHILFINQTSSVPLDSEKLIKFRYPWTWRVSFPYKWKCWFSWFK</sequence>
<dbReference type="GeneID" id="105847409"/>
<feature type="domain" description="LicD/FKTN/FKRP nucleotidyltransferase" evidence="1">
    <location>
        <begin position="68"/>
        <end position="105"/>
    </location>
</feature>
<evidence type="ECO:0000259" key="1">
    <source>
        <dbReference type="Pfam" id="PF04991"/>
    </source>
</evidence>
<organism evidence="2 3">
    <name type="scientific">Hydra vulgaris</name>
    <name type="common">Hydra</name>
    <name type="synonym">Hydra attenuata</name>
    <dbReference type="NCBI Taxonomy" id="6087"/>
    <lineage>
        <taxon>Eukaryota</taxon>
        <taxon>Metazoa</taxon>
        <taxon>Cnidaria</taxon>
        <taxon>Hydrozoa</taxon>
        <taxon>Hydroidolina</taxon>
        <taxon>Anthoathecata</taxon>
        <taxon>Aplanulata</taxon>
        <taxon>Hydridae</taxon>
        <taxon>Hydra</taxon>
    </lineage>
</organism>
<reference evidence="3" key="1">
    <citation type="submission" date="2025-08" db="UniProtKB">
        <authorList>
            <consortium name="RefSeq"/>
        </authorList>
    </citation>
    <scope>IDENTIFICATION</scope>
</reference>
<proteinExistence type="predicted"/>
<dbReference type="InterPro" id="IPR052613">
    <property type="entry name" value="LicD_transferase"/>
</dbReference>
<dbReference type="Proteomes" id="UP001652625">
    <property type="component" value="Chromosome 14"/>
</dbReference>
<name>A0ABM4DFW1_HYDVU</name>
<dbReference type="RefSeq" id="XP_065673309.1">
    <property type="nucleotide sequence ID" value="XM_065817237.1"/>
</dbReference>
<dbReference type="Pfam" id="PF04991">
    <property type="entry name" value="LicD"/>
    <property type="match status" value="1"/>
</dbReference>
<dbReference type="PANTHER" id="PTHR13627">
    <property type="entry name" value="FUKUTIN RELATED PROTEIN"/>
    <property type="match status" value="1"/>
</dbReference>
<dbReference type="InterPro" id="IPR007074">
    <property type="entry name" value="LicD/FKTN/FKRP_NTP_transf"/>
</dbReference>
<keyword evidence="2" id="KW-1185">Reference proteome</keyword>
<evidence type="ECO:0000313" key="3">
    <source>
        <dbReference type="RefSeq" id="XP_065673309.1"/>
    </source>
</evidence>
<protein>
    <submittedName>
        <fullName evidence="3">Uncharacterized protein RP688</fullName>
    </submittedName>
</protein>
<evidence type="ECO:0000313" key="2">
    <source>
        <dbReference type="Proteomes" id="UP001652625"/>
    </source>
</evidence>